<organism evidence="1">
    <name type="scientific">human gut metagenome</name>
    <dbReference type="NCBI Taxonomy" id="408170"/>
    <lineage>
        <taxon>unclassified sequences</taxon>
        <taxon>metagenomes</taxon>
        <taxon>organismal metagenomes</taxon>
    </lineage>
</organism>
<protein>
    <submittedName>
        <fullName evidence="1">Uncharacterized protein</fullName>
    </submittedName>
</protein>
<accession>W1XXG7</accession>
<dbReference type="EMBL" id="AZMM01010641">
    <property type="protein sequence ID" value="ETJ34947.1"/>
    <property type="molecule type" value="Genomic_DNA"/>
</dbReference>
<dbReference type="AlphaFoldDB" id="W1XXG7"/>
<reference evidence="1" key="1">
    <citation type="submission" date="2013-12" db="EMBL/GenBank/DDBJ databases">
        <title>A Varibaculum cambriense genome reconstructed from a premature infant gut community with otherwise low bacterial novelty that shifts toward anaerobic metabolism during the third week of life.</title>
        <authorList>
            <person name="Brown C.T."/>
            <person name="Sharon I."/>
            <person name="Thomas B.C."/>
            <person name="Castelle C.J."/>
            <person name="Morowitz M.J."/>
            <person name="Banfield J.F."/>
        </authorList>
    </citation>
    <scope>NUCLEOTIDE SEQUENCE</scope>
</reference>
<comment type="caution">
    <text evidence="1">The sequence shown here is derived from an EMBL/GenBank/DDBJ whole genome shotgun (WGS) entry which is preliminary data.</text>
</comment>
<proteinExistence type="predicted"/>
<gene>
    <name evidence="1" type="ORF">Q604_UNBC10641G0001</name>
</gene>
<evidence type="ECO:0000313" key="1">
    <source>
        <dbReference type="EMBL" id="ETJ34947.1"/>
    </source>
</evidence>
<name>W1XXG7_9ZZZZ</name>
<sequence>MYIYWILLGLAIATEITGTLSM</sequence>
<feature type="non-terminal residue" evidence="1">
    <location>
        <position position="22"/>
    </location>
</feature>